<dbReference type="HOGENOM" id="CLU_031507_1_2_9"/>
<dbReference type="GO" id="GO:0009252">
    <property type="term" value="P:peptidoglycan biosynthetic process"/>
    <property type="evidence" value="ECO:0007669"/>
    <property type="project" value="UniProtKB-UniRule"/>
</dbReference>
<dbReference type="Pfam" id="PF01225">
    <property type="entry name" value="Mur_ligase"/>
    <property type="match status" value="1"/>
</dbReference>
<keyword evidence="2 10" id="KW-0436">Ligase</keyword>
<keyword evidence="6 10" id="KW-0133">Cell shape</keyword>
<dbReference type="Gene3D" id="3.40.1190.10">
    <property type="entry name" value="Mur-like, catalytic domain"/>
    <property type="match status" value="1"/>
</dbReference>
<dbReference type="KEGG" id="ccb:Clocel_1752"/>
<organism evidence="15 16">
    <name type="scientific">Clostridium cellulovorans (strain ATCC 35296 / DSM 3052 / OCM 3 / 743B)</name>
    <dbReference type="NCBI Taxonomy" id="573061"/>
    <lineage>
        <taxon>Bacteria</taxon>
        <taxon>Bacillati</taxon>
        <taxon>Bacillota</taxon>
        <taxon>Clostridia</taxon>
        <taxon>Eubacteriales</taxon>
        <taxon>Clostridiaceae</taxon>
        <taxon>Clostridium</taxon>
    </lineage>
</organism>
<dbReference type="OrthoDB" id="9801978at2"/>
<comment type="function">
    <text evidence="10 11">Involved in cell wall formation. Catalyzes the final step in the synthesis of UDP-N-acetylmuramoyl-pentapeptide, the precursor of murein.</text>
</comment>
<dbReference type="eggNOG" id="COG0770">
    <property type="taxonomic scope" value="Bacteria"/>
</dbReference>
<evidence type="ECO:0000256" key="10">
    <source>
        <dbReference type="HAMAP-Rule" id="MF_02019"/>
    </source>
</evidence>
<dbReference type="STRING" id="573061.Clocel_1752"/>
<accession>D9SKK0</accession>
<sequence>MENITLEEVLKATEGNLIINGPKTSFNLVSIDTRKLEKGCIYIAIKGENFDGNDFVVEAINKGAELCIIDKIAYTEAEVLNKSAIVLVENTKKALMQLAKYYRNKLDIKVIGVTGSTGKTSTKDLIAAALSEKLKVFKTKGNFNNEIGLPLMIFNLDNTYDVAVLEMGMSDLFEIQRLSDVARPDLGVITNIGISHIENLKTRENILKAKMEITTYFGKENLLIVNHDDQYLSTIDKAEYRLIKASISDDKNIDLKGESLVLKEDSCEFKLNESKFYIPMPGKHNISNALLAIACARELGVEDQLINKGFLNIEATSMRLDIEKNKGITIINDTYNASPDSMKAAIEVMKNLKGKRRIAVVGTMKELGENSFEYHKEMGIFAKENSVDILIAIGEFAKAYSEGFNNKNSSIELAEKEGAIAYLTSEIREEDIILVKASRSMKFETIVEALKIFTTNEGE</sequence>
<dbReference type="InterPro" id="IPR005863">
    <property type="entry name" value="UDP-N-AcMur_synth"/>
</dbReference>
<feature type="binding site" evidence="10">
    <location>
        <begin position="115"/>
        <end position="121"/>
    </location>
    <ligand>
        <name>ATP</name>
        <dbReference type="ChEBI" id="CHEBI:30616"/>
    </ligand>
</feature>
<dbReference type="PANTHER" id="PTHR43024">
    <property type="entry name" value="UDP-N-ACETYLMURAMOYL-TRIPEPTIDE--D-ALANYL-D-ALANINE LIGASE"/>
    <property type="match status" value="1"/>
</dbReference>
<dbReference type="HAMAP" id="MF_02019">
    <property type="entry name" value="MurF"/>
    <property type="match status" value="1"/>
</dbReference>
<keyword evidence="8 10" id="KW-0131">Cell cycle</keyword>
<protein>
    <recommendedName>
        <fullName evidence="10 11">UDP-N-acetylmuramoyl-tripeptide--D-alanyl-D-alanine ligase</fullName>
        <ecNumber evidence="10 11">6.3.2.10</ecNumber>
    </recommendedName>
    <alternativeName>
        <fullName evidence="10">D-alanyl-D-alanine-adding enzyme</fullName>
    </alternativeName>
</protein>
<dbReference type="Proteomes" id="UP000002730">
    <property type="component" value="Chromosome"/>
</dbReference>
<proteinExistence type="inferred from homology"/>
<comment type="pathway">
    <text evidence="10 11">Cell wall biogenesis; peptidoglycan biosynthesis.</text>
</comment>
<dbReference type="InterPro" id="IPR013221">
    <property type="entry name" value="Mur_ligase_cen"/>
</dbReference>
<dbReference type="GO" id="GO:0005524">
    <property type="term" value="F:ATP binding"/>
    <property type="evidence" value="ECO:0007669"/>
    <property type="project" value="UniProtKB-UniRule"/>
</dbReference>
<dbReference type="PANTHER" id="PTHR43024:SF1">
    <property type="entry name" value="UDP-N-ACETYLMURAMOYL-TRIPEPTIDE--D-ALANYL-D-ALANINE LIGASE"/>
    <property type="match status" value="1"/>
</dbReference>
<reference evidence="15 16" key="1">
    <citation type="submission" date="2010-08" db="EMBL/GenBank/DDBJ databases">
        <title>Complete sequence of Clostridium cellulovorans 743B.</title>
        <authorList>
            <consortium name="US DOE Joint Genome Institute"/>
            <person name="Lucas S."/>
            <person name="Copeland A."/>
            <person name="Lapidus A."/>
            <person name="Cheng J.-F."/>
            <person name="Bruce D."/>
            <person name="Goodwin L."/>
            <person name="Pitluck S."/>
            <person name="Chertkov O."/>
            <person name="Detter J.C."/>
            <person name="Han C."/>
            <person name="Tapia R."/>
            <person name="Land M."/>
            <person name="Hauser L."/>
            <person name="Chang Y.-J."/>
            <person name="Jeffries C."/>
            <person name="Kyrpides N."/>
            <person name="Ivanova N."/>
            <person name="Mikhailova N."/>
            <person name="Hemme C.L."/>
            <person name="Woyke T."/>
        </authorList>
    </citation>
    <scope>NUCLEOTIDE SEQUENCE [LARGE SCALE GENOMIC DNA]</scope>
    <source>
        <strain evidence="16">ATCC 35296 / DSM 3052 / OCM 3 / 743B</strain>
    </source>
</reference>
<evidence type="ECO:0000256" key="1">
    <source>
        <dbReference type="ARBA" id="ARBA00022490"/>
    </source>
</evidence>
<feature type="domain" description="Mur ligase central" evidence="14">
    <location>
        <begin position="113"/>
        <end position="296"/>
    </location>
</feature>
<dbReference type="AlphaFoldDB" id="D9SKK0"/>
<dbReference type="RefSeq" id="WP_013291691.1">
    <property type="nucleotide sequence ID" value="NC_014393.1"/>
</dbReference>
<name>D9SKK0_CLOC7</name>
<dbReference type="InterPro" id="IPR036565">
    <property type="entry name" value="Mur-like_cat_sf"/>
</dbReference>
<dbReference type="InterPro" id="IPR000713">
    <property type="entry name" value="Mur_ligase_N"/>
</dbReference>
<dbReference type="NCBIfam" id="TIGR01143">
    <property type="entry name" value="murF"/>
    <property type="match status" value="1"/>
</dbReference>
<evidence type="ECO:0000256" key="3">
    <source>
        <dbReference type="ARBA" id="ARBA00022618"/>
    </source>
</evidence>
<keyword evidence="7 10" id="KW-0573">Peptidoglycan synthesis</keyword>
<evidence type="ECO:0000313" key="15">
    <source>
        <dbReference type="EMBL" id="ADL51496.1"/>
    </source>
</evidence>
<dbReference type="InterPro" id="IPR035911">
    <property type="entry name" value="MurE/MurF_N"/>
</dbReference>
<evidence type="ECO:0000259" key="12">
    <source>
        <dbReference type="Pfam" id="PF01225"/>
    </source>
</evidence>
<evidence type="ECO:0000259" key="13">
    <source>
        <dbReference type="Pfam" id="PF02875"/>
    </source>
</evidence>
<comment type="catalytic activity">
    <reaction evidence="10 11">
        <text>D-alanyl-D-alanine + UDP-N-acetyl-alpha-D-muramoyl-L-alanyl-gamma-D-glutamyl-meso-2,6-diaminopimelate + ATP = UDP-N-acetyl-alpha-D-muramoyl-L-alanyl-gamma-D-glutamyl-meso-2,6-diaminopimeloyl-D-alanyl-D-alanine + ADP + phosphate + H(+)</text>
        <dbReference type="Rhea" id="RHEA:28374"/>
        <dbReference type="ChEBI" id="CHEBI:15378"/>
        <dbReference type="ChEBI" id="CHEBI:30616"/>
        <dbReference type="ChEBI" id="CHEBI:43474"/>
        <dbReference type="ChEBI" id="CHEBI:57822"/>
        <dbReference type="ChEBI" id="CHEBI:61386"/>
        <dbReference type="ChEBI" id="CHEBI:83905"/>
        <dbReference type="ChEBI" id="CHEBI:456216"/>
        <dbReference type="EC" id="6.3.2.10"/>
    </reaction>
</comment>
<feature type="domain" description="Mur ligase N-terminal catalytic" evidence="12">
    <location>
        <begin position="27"/>
        <end position="102"/>
    </location>
</feature>
<dbReference type="SUPFAM" id="SSF53244">
    <property type="entry name" value="MurD-like peptide ligases, peptide-binding domain"/>
    <property type="match status" value="1"/>
</dbReference>
<evidence type="ECO:0000256" key="2">
    <source>
        <dbReference type="ARBA" id="ARBA00022598"/>
    </source>
</evidence>
<dbReference type="GO" id="GO:0051301">
    <property type="term" value="P:cell division"/>
    <property type="evidence" value="ECO:0007669"/>
    <property type="project" value="UniProtKB-KW"/>
</dbReference>
<keyword evidence="9 10" id="KW-0961">Cell wall biogenesis/degradation</keyword>
<evidence type="ECO:0000256" key="8">
    <source>
        <dbReference type="ARBA" id="ARBA00023306"/>
    </source>
</evidence>
<dbReference type="Gene3D" id="3.40.1390.10">
    <property type="entry name" value="MurE/MurF, N-terminal domain"/>
    <property type="match status" value="1"/>
</dbReference>
<dbReference type="Gene3D" id="3.90.190.20">
    <property type="entry name" value="Mur ligase, C-terminal domain"/>
    <property type="match status" value="1"/>
</dbReference>
<dbReference type="GO" id="GO:0008360">
    <property type="term" value="P:regulation of cell shape"/>
    <property type="evidence" value="ECO:0007669"/>
    <property type="project" value="UniProtKB-KW"/>
</dbReference>
<dbReference type="GO" id="GO:0005737">
    <property type="term" value="C:cytoplasm"/>
    <property type="evidence" value="ECO:0007669"/>
    <property type="project" value="UniProtKB-SubCell"/>
</dbReference>
<evidence type="ECO:0000256" key="5">
    <source>
        <dbReference type="ARBA" id="ARBA00022840"/>
    </source>
</evidence>
<evidence type="ECO:0000313" key="16">
    <source>
        <dbReference type="Proteomes" id="UP000002730"/>
    </source>
</evidence>
<evidence type="ECO:0000256" key="11">
    <source>
        <dbReference type="RuleBase" id="RU004136"/>
    </source>
</evidence>
<keyword evidence="16" id="KW-1185">Reference proteome</keyword>
<dbReference type="SUPFAM" id="SSF53623">
    <property type="entry name" value="MurD-like peptide ligases, catalytic domain"/>
    <property type="match status" value="1"/>
</dbReference>
<dbReference type="GO" id="GO:0071555">
    <property type="term" value="P:cell wall organization"/>
    <property type="evidence" value="ECO:0007669"/>
    <property type="project" value="UniProtKB-KW"/>
</dbReference>
<evidence type="ECO:0000256" key="9">
    <source>
        <dbReference type="ARBA" id="ARBA00023316"/>
    </source>
</evidence>
<evidence type="ECO:0000256" key="7">
    <source>
        <dbReference type="ARBA" id="ARBA00022984"/>
    </source>
</evidence>
<keyword evidence="5 10" id="KW-0067">ATP-binding</keyword>
<keyword evidence="4 10" id="KW-0547">Nucleotide-binding</keyword>
<dbReference type="InterPro" id="IPR051046">
    <property type="entry name" value="MurCDEF_CellWall_CoF430Synth"/>
</dbReference>
<comment type="subcellular location">
    <subcellularLocation>
        <location evidence="10 11">Cytoplasm</location>
    </subcellularLocation>
</comment>
<dbReference type="InterPro" id="IPR036615">
    <property type="entry name" value="Mur_ligase_C_dom_sf"/>
</dbReference>
<evidence type="ECO:0000259" key="14">
    <source>
        <dbReference type="Pfam" id="PF08245"/>
    </source>
</evidence>
<dbReference type="InterPro" id="IPR004101">
    <property type="entry name" value="Mur_ligase_C"/>
</dbReference>
<dbReference type="UniPathway" id="UPA00219"/>
<dbReference type="SUPFAM" id="SSF63418">
    <property type="entry name" value="MurE/MurF N-terminal domain"/>
    <property type="match status" value="1"/>
</dbReference>
<dbReference type="GO" id="GO:0008766">
    <property type="term" value="F:UDP-N-acetylmuramoylalanyl-D-glutamyl-2,6-diaminopimelate-D-alanyl-D-alanine ligase activity"/>
    <property type="evidence" value="ECO:0007669"/>
    <property type="project" value="RHEA"/>
</dbReference>
<comment type="similarity">
    <text evidence="10">Belongs to the MurCDEF family. MurF subfamily.</text>
</comment>
<evidence type="ECO:0000256" key="6">
    <source>
        <dbReference type="ARBA" id="ARBA00022960"/>
    </source>
</evidence>
<dbReference type="EMBL" id="CP002160">
    <property type="protein sequence ID" value="ADL51496.1"/>
    <property type="molecule type" value="Genomic_DNA"/>
</dbReference>
<evidence type="ECO:0000256" key="4">
    <source>
        <dbReference type="ARBA" id="ARBA00022741"/>
    </source>
</evidence>
<dbReference type="GO" id="GO:0047480">
    <property type="term" value="F:UDP-N-acetylmuramoyl-tripeptide-D-alanyl-D-alanine ligase activity"/>
    <property type="evidence" value="ECO:0007669"/>
    <property type="project" value="UniProtKB-UniRule"/>
</dbReference>
<dbReference type="Pfam" id="PF02875">
    <property type="entry name" value="Mur_ligase_C"/>
    <property type="match status" value="1"/>
</dbReference>
<dbReference type="Pfam" id="PF08245">
    <property type="entry name" value="Mur_ligase_M"/>
    <property type="match status" value="1"/>
</dbReference>
<keyword evidence="3 10" id="KW-0132">Cell division</keyword>
<dbReference type="EC" id="6.3.2.10" evidence="10 11"/>
<gene>
    <name evidence="10" type="primary">murF</name>
    <name evidence="15" type="ordered locus">Clocel_1752</name>
</gene>
<keyword evidence="1 10" id="KW-0963">Cytoplasm</keyword>
<feature type="domain" description="Mur ligase C-terminal" evidence="13">
    <location>
        <begin position="319"/>
        <end position="439"/>
    </location>
</feature>